<sequence>MQSRSRHRSACKVWSPRPGFTNPLVEVESDDDDPPSRKSLPRTNLRELPLPPMALVREQLSQMRRPNWLTSAHLDGPVPVMLAILYTFIDYEHFADRCRQLYFVTETPSEADFIIVNAGLAYIFFEASLTAPDSAKKAHYEECRAMAQNNLEIALTQLNMMMTATAENIEALLMGACFCIDESRASVAWILVSRAAHMCRTLGYHQIHTMKDDMPQTKADKSLLFWCTYMLDKALSLRLGRASVLQDYDISLPHVTPDAKAAYPGKEVMTLWIQHARVLGRIYERLYSPGALRQPEAYR</sequence>
<comment type="caution">
    <text evidence="1">The sequence shown here is derived from an EMBL/GenBank/DDBJ whole genome shotgun (WGS) entry which is preliminary data.</text>
</comment>
<evidence type="ECO:0000313" key="2">
    <source>
        <dbReference type="Proteomes" id="UP001143856"/>
    </source>
</evidence>
<dbReference type="EMBL" id="JAPDGR010005391">
    <property type="protein sequence ID" value="KAJ2965873.1"/>
    <property type="molecule type" value="Genomic_DNA"/>
</dbReference>
<protein>
    <submittedName>
        <fullName evidence="1">Uncharacterized protein</fullName>
    </submittedName>
</protein>
<proteinExistence type="predicted"/>
<keyword evidence="2" id="KW-1185">Reference proteome</keyword>
<organism evidence="1 2">
    <name type="scientific">Xylaria curta</name>
    <dbReference type="NCBI Taxonomy" id="42375"/>
    <lineage>
        <taxon>Eukaryota</taxon>
        <taxon>Fungi</taxon>
        <taxon>Dikarya</taxon>
        <taxon>Ascomycota</taxon>
        <taxon>Pezizomycotina</taxon>
        <taxon>Sordariomycetes</taxon>
        <taxon>Xylariomycetidae</taxon>
        <taxon>Xylariales</taxon>
        <taxon>Xylariaceae</taxon>
        <taxon>Xylaria</taxon>
    </lineage>
</organism>
<name>A0ACC1MH73_9PEZI</name>
<reference evidence="1" key="1">
    <citation type="submission" date="2022-10" db="EMBL/GenBank/DDBJ databases">
        <title>Genome Sequence of Xylaria curta.</title>
        <authorList>
            <person name="Buettner E."/>
        </authorList>
    </citation>
    <scope>NUCLEOTIDE SEQUENCE</scope>
    <source>
        <strain evidence="1">Babe10</strain>
    </source>
</reference>
<gene>
    <name evidence="1" type="ORF">NUW58_g10804</name>
</gene>
<evidence type="ECO:0000313" key="1">
    <source>
        <dbReference type="EMBL" id="KAJ2965873.1"/>
    </source>
</evidence>
<dbReference type="Proteomes" id="UP001143856">
    <property type="component" value="Unassembled WGS sequence"/>
</dbReference>
<accession>A0ACC1MH73</accession>